<accession>A0A3B4BMY6</accession>
<protein>
    <submittedName>
        <fullName evidence="2">Uncharacterized protein</fullName>
    </submittedName>
</protein>
<reference evidence="2" key="2">
    <citation type="submission" date="2025-09" db="UniProtKB">
        <authorList>
            <consortium name="Ensembl"/>
        </authorList>
    </citation>
    <scope>IDENTIFICATION</scope>
</reference>
<dbReference type="Proteomes" id="UP000261520">
    <property type="component" value="Unplaced"/>
</dbReference>
<feature type="region of interest" description="Disordered" evidence="1">
    <location>
        <begin position="16"/>
        <end position="87"/>
    </location>
</feature>
<feature type="compositionally biased region" description="Basic and acidic residues" evidence="1">
    <location>
        <begin position="16"/>
        <end position="40"/>
    </location>
</feature>
<sequence>MLAAVVYTLLSARKHMVDIDEREHDQSADERPGLDKDAAPEKGGVSSLVKQGPDDHLQPPDIVPLSPAQNRGKRRTPGSCLGRTRVARLNTRRRNLQSYAKQVPALSVRSGADVIF</sequence>
<name>A0A3B4BMY6_9GOBI</name>
<evidence type="ECO:0000313" key="3">
    <source>
        <dbReference type="Proteomes" id="UP000261520"/>
    </source>
</evidence>
<keyword evidence="3" id="KW-1185">Reference proteome</keyword>
<organism evidence="2 3">
    <name type="scientific">Periophthalmus magnuspinnatus</name>
    <dbReference type="NCBI Taxonomy" id="409849"/>
    <lineage>
        <taxon>Eukaryota</taxon>
        <taxon>Metazoa</taxon>
        <taxon>Chordata</taxon>
        <taxon>Craniata</taxon>
        <taxon>Vertebrata</taxon>
        <taxon>Euteleostomi</taxon>
        <taxon>Actinopterygii</taxon>
        <taxon>Neopterygii</taxon>
        <taxon>Teleostei</taxon>
        <taxon>Neoteleostei</taxon>
        <taxon>Acanthomorphata</taxon>
        <taxon>Gobiaria</taxon>
        <taxon>Gobiiformes</taxon>
        <taxon>Gobioidei</taxon>
        <taxon>Gobiidae</taxon>
        <taxon>Oxudercinae</taxon>
        <taxon>Periophthalmus</taxon>
    </lineage>
</organism>
<proteinExistence type="predicted"/>
<dbReference type="AlphaFoldDB" id="A0A3B4BMY6"/>
<evidence type="ECO:0000256" key="1">
    <source>
        <dbReference type="SAM" id="MobiDB-lite"/>
    </source>
</evidence>
<dbReference type="Ensembl" id="ENSPMGT00000031830.1">
    <property type="protein sequence ID" value="ENSPMGP00000029902.1"/>
    <property type="gene ID" value="ENSPMGG00000024055.1"/>
</dbReference>
<reference evidence="2" key="1">
    <citation type="submission" date="2025-08" db="UniProtKB">
        <authorList>
            <consortium name="Ensembl"/>
        </authorList>
    </citation>
    <scope>IDENTIFICATION</scope>
</reference>
<evidence type="ECO:0000313" key="2">
    <source>
        <dbReference type="Ensembl" id="ENSPMGP00000029902.1"/>
    </source>
</evidence>